<dbReference type="GO" id="GO:0005096">
    <property type="term" value="F:GTPase activator activity"/>
    <property type="evidence" value="ECO:0007669"/>
    <property type="project" value="UniProtKB-KW"/>
</dbReference>
<keyword evidence="6" id="KW-0963">Cytoplasm</keyword>
<dbReference type="InterPro" id="IPR039842">
    <property type="entry name" value="TBC1D7"/>
</dbReference>
<comment type="function">
    <text evidence="10">Non-catalytic component of the TSC-TBC complex, a multiprotein complex that acts as a negative regulator of the canonical mTORC1 complex, an evolutionarily conserved central nutrient sensor that stimulates anabolic reactions and macromolecule biosynthesis to promote cellular biomass generation and growth. The TSC-TBC complex acts as a GTPase-activating protein (GAP) for the small GTPase RHEB, a direct activator of the protein kinase activity of mTORC1. In absence of nutrients, the TSC-TBC complex inhibits mTORC1, thereby preventing phosphorylation of ribosomal protein S6 kinase (RPS6KB1 and RPS6KB2) and EIF4EBP1 (4E-BP1) by the mTORC1 signaling. The TSC-TBC complex is inactivated in response to nutrients, relieving inhibition of mTORC1.</text>
</comment>
<reference evidence="13 14" key="1">
    <citation type="journal article" date="2017" name="Nat. Ecol. Evol.">
        <title>Scallop genome provides insights into evolution of bilaterian karyotype and development.</title>
        <authorList>
            <person name="Wang S."/>
            <person name="Zhang J."/>
            <person name="Jiao W."/>
            <person name="Li J."/>
            <person name="Xun X."/>
            <person name="Sun Y."/>
            <person name="Guo X."/>
            <person name="Huan P."/>
            <person name="Dong B."/>
            <person name="Zhang L."/>
            <person name="Hu X."/>
            <person name="Sun X."/>
            <person name="Wang J."/>
            <person name="Zhao C."/>
            <person name="Wang Y."/>
            <person name="Wang D."/>
            <person name="Huang X."/>
            <person name="Wang R."/>
            <person name="Lv J."/>
            <person name="Li Y."/>
            <person name="Zhang Z."/>
            <person name="Liu B."/>
            <person name="Lu W."/>
            <person name="Hui Y."/>
            <person name="Liang J."/>
            <person name="Zhou Z."/>
            <person name="Hou R."/>
            <person name="Li X."/>
            <person name="Liu Y."/>
            <person name="Li H."/>
            <person name="Ning X."/>
            <person name="Lin Y."/>
            <person name="Zhao L."/>
            <person name="Xing Q."/>
            <person name="Dou J."/>
            <person name="Li Y."/>
            <person name="Mao J."/>
            <person name="Guo H."/>
            <person name="Dou H."/>
            <person name="Li T."/>
            <person name="Mu C."/>
            <person name="Jiang W."/>
            <person name="Fu Q."/>
            <person name="Fu X."/>
            <person name="Miao Y."/>
            <person name="Liu J."/>
            <person name="Yu Q."/>
            <person name="Li R."/>
            <person name="Liao H."/>
            <person name="Li X."/>
            <person name="Kong Y."/>
            <person name="Jiang Z."/>
            <person name="Chourrout D."/>
            <person name="Li R."/>
            <person name="Bao Z."/>
        </authorList>
    </citation>
    <scope>NUCLEOTIDE SEQUENCE [LARGE SCALE GENOMIC DNA]</scope>
    <source>
        <strain evidence="13 14">PY_sf001</strain>
    </source>
</reference>
<dbReference type="GO" id="GO:0032007">
    <property type="term" value="P:negative regulation of TOR signaling"/>
    <property type="evidence" value="ECO:0007669"/>
    <property type="project" value="TreeGrafter"/>
</dbReference>
<dbReference type="EMBL" id="NEDP02002573">
    <property type="protein sequence ID" value="OWF50553.1"/>
    <property type="molecule type" value="Genomic_DNA"/>
</dbReference>
<dbReference type="AlphaFoldDB" id="A0A210QP88"/>
<evidence type="ECO:0000313" key="13">
    <source>
        <dbReference type="EMBL" id="OWF50553.1"/>
    </source>
</evidence>
<dbReference type="InterPro" id="IPR000195">
    <property type="entry name" value="Rab-GAP-TBC_dom"/>
</dbReference>
<dbReference type="Gene3D" id="1.10.472.80">
    <property type="entry name" value="Ypt/Rab-GAP domain of gyp1p, domain 3"/>
    <property type="match status" value="1"/>
</dbReference>
<dbReference type="SUPFAM" id="SSF47923">
    <property type="entry name" value="Ypt/Rab-GAP domain of gyp1p"/>
    <property type="match status" value="1"/>
</dbReference>
<name>A0A210QP88_MIZYE</name>
<dbReference type="Pfam" id="PF00566">
    <property type="entry name" value="RabGAP-TBC"/>
    <property type="match status" value="1"/>
</dbReference>
<evidence type="ECO:0000256" key="7">
    <source>
        <dbReference type="ARBA" id="ARBA00023136"/>
    </source>
</evidence>
<dbReference type="FunFam" id="1.10.472.80:FF:000028">
    <property type="entry name" value="TBC1 domain family member 7"/>
    <property type="match status" value="1"/>
</dbReference>
<dbReference type="InterPro" id="IPR043039">
    <property type="entry name" value="TBC1D7_dom2"/>
</dbReference>
<keyword evidence="11" id="KW-0812">Transmembrane</keyword>
<evidence type="ECO:0000256" key="3">
    <source>
        <dbReference type="ARBA" id="ARBA00004656"/>
    </source>
</evidence>
<evidence type="ECO:0000256" key="5">
    <source>
        <dbReference type="ARBA" id="ARBA00022468"/>
    </source>
</evidence>
<dbReference type="OrthoDB" id="18718at2759"/>
<keyword evidence="9" id="KW-0968">Cytoplasmic vesicle</keyword>
<dbReference type="STRING" id="6573.A0A210QP88"/>
<dbReference type="Proteomes" id="UP000242188">
    <property type="component" value="Unassembled WGS sequence"/>
</dbReference>
<dbReference type="PROSITE" id="PS50086">
    <property type="entry name" value="TBC_RABGAP"/>
    <property type="match status" value="1"/>
</dbReference>
<dbReference type="PANTHER" id="PTHR13530:SF3">
    <property type="entry name" value="TBC1 DOMAIN FAMILY MEMBER 7"/>
    <property type="match status" value="1"/>
</dbReference>
<dbReference type="GO" id="GO:0005829">
    <property type="term" value="C:cytosol"/>
    <property type="evidence" value="ECO:0007669"/>
    <property type="project" value="UniProtKB-SubCell"/>
</dbReference>
<feature type="transmembrane region" description="Helical" evidence="11">
    <location>
        <begin position="235"/>
        <end position="254"/>
    </location>
</feature>
<keyword evidence="14" id="KW-1185">Reference proteome</keyword>
<dbReference type="Gene3D" id="1.10.8.680">
    <property type="entry name" value="Ypt/Rab-GAP domain of gyp1p, domain 2"/>
    <property type="match status" value="1"/>
</dbReference>
<dbReference type="Gene3D" id="1.10.10.750">
    <property type="entry name" value="Ypt/Rab-GAP domain of gyp1p, domain 1"/>
    <property type="match status" value="1"/>
</dbReference>
<keyword evidence="7 11" id="KW-0472">Membrane</keyword>
<evidence type="ECO:0000256" key="4">
    <source>
        <dbReference type="ARBA" id="ARBA00015455"/>
    </source>
</evidence>
<dbReference type="GO" id="GO:0005765">
    <property type="term" value="C:lysosomal membrane"/>
    <property type="evidence" value="ECO:0007669"/>
    <property type="project" value="UniProtKB-SubCell"/>
</dbReference>
<dbReference type="InterPro" id="IPR035969">
    <property type="entry name" value="Rab-GAP_TBC_sf"/>
</dbReference>
<comment type="caution">
    <text evidence="13">The sequence shown here is derived from an EMBL/GenBank/DDBJ whole genome shotgun (WGS) entry which is preliminary data.</text>
</comment>
<evidence type="ECO:0000256" key="1">
    <source>
        <dbReference type="ARBA" id="ARBA00004514"/>
    </source>
</evidence>
<dbReference type="GO" id="GO:0031410">
    <property type="term" value="C:cytoplasmic vesicle"/>
    <property type="evidence" value="ECO:0007669"/>
    <property type="project" value="UniProtKB-SubCell"/>
</dbReference>
<comment type="subcellular location">
    <subcellularLocation>
        <location evidence="1">Cytoplasm</location>
        <location evidence="1">Cytosol</location>
    </subcellularLocation>
    <subcellularLocation>
        <location evidence="2">Cytoplasmic vesicle</location>
    </subcellularLocation>
    <subcellularLocation>
        <location evidence="3">Lysosome membrane</location>
    </subcellularLocation>
</comment>
<evidence type="ECO:0000256" key="8">
    <source>
        <dbReference type="ARBA" id="ARBA00023228"/>
    </source>
</evidence>
<dbReference type="PANTHER" id="PTHR13530">
    <property type="entry name" value="TBC1 DOMAIN FAMILY MEMBER 7"/>
    <property type="match status" value="1"/>
</dbReference>
<keyword evidence="11" id="KW-1133">Transmembrane helix</keyword>
<evidence type="ECO:0000256" key="9">
    <source>
        <dbReference type="ARBA" id="ARBA00023329"/>
    </source>
</evidence>
<accession>A0A210QP88</accession>
<evidence type="ECO:0000256" key="10">
    <source>
        <dbReference type="ARBA" id="ARBA00046045"/>
    </source>
</evidence>
<sequence>MQFIKSMMAAHDERNFRTYYYEKFGIGGVDEKKSLEILLKEQPLNIGKLRQFCLRFQVPAMYRIHLWKVILGITPANPKSTEFVMSQRRQQYENLHHALMVMRRINSNTPPGEVYTKMYLLQTGMLSFEDHDLKNPENKALVSMGTSVSGIVEDDVDGYWITTKFYTLFSKCKESLQKLPEKTIQYLKKEDTDQRLVNHLNKHDVWGCLPLVDWYRRCFSNVLPDTSFERVWDKVIGGSCSILIYVAVSIFLTFKRPLLSMNSRDDMVNYLLKIPGDSGDVLVIQAIELWQKHGGHMIQTKSDSPVFVDRSPS</sequence>
<evidence type="ECO:0000256" key="6">
    <source>
        <dbReference type="ARBA" id="ARBA00022490"/>
    </source>
</evidence>
<keyword evidence="8" id="KW-0458">Lysosome</keyword>
<protein>
    <recommendedName>
        <fullName evidence="4">TBC1 domain family member 7</fullName>
    </recommendedName>
</protein>
<evidence type="ECO:0000313" key="14">
    <source>
        <dbReference type="Proteomes" id="UP000242188"/>
    </source>
</evidence>
<feature type="domain" description="Rab-GAP TBC" evidence="12">
    <location>
        <begin position="57"/>
        <end position="239"/>
    </location>
</feature>
<proteinExistence type="predicted"/>
<gene>
    <name evidence="13" type="ORF">KP79_PYT18268</name>
</gene>
<organism evidence="13 14">
    <name type="scientific">Mizuhopecten yessoensis</name>
    <name type="common">Japanese scallop</name>
    <name type="synonym">Patinopecten yessoensis</name>
    <dbReference type="NCBI Taxonomy" id="6573"/>
    <lineage>
        <taxon>Eukaryota</taxon>
        <taxon>Metazoa</taxon>
        <taxon>Spiralia</taxon>
        <taxon>Lophotrochozoa</taxon>
        <taxon>Mollusca</taxon>
        <taxon>Bivalvia</taxon>
        <taxon>Autobranchia</taxon>
        <taxon>Pteriomorphia</taxon>
        <taxon>Pectinida</taxon>
        <taxon>Pectinoidea</taxon>
        <taxon>Pectinidae</taxon>
        <taxon>Mizuhopecten</taxon>
    </lineage>
</organism>
<evidence type="ECO:0000259" key="12">
    <source>
        <dbReference type="PROSITE" id="PS50086"/>
    </source>
</evidence>
<evidence type="ECO:0000256" key="2">
    <source>
        <dbReference type="ARBA" id="ARBA00004541"/>
    </source>
</evidence>
<keyword evidence="5" id="KW-0343">GTPase activation</keyword>
<evidence type="ECO:0000256" key="11">
    <source>
        <dbReference type="SAM" id="Phobius"/>
    </source>
</evidence>